<keyword evidence="8" id="KW-1185">Reference proteome</keyword>
<dbReference type="SUPFAM" id="SSF51604">
    <property type="entry name" value="Enolase C-terminal domain-like"/>
    <property type="match status" value="1"/>
</dbReference>
<dbReference type="InterPro" id="IPR034593">
    <property type="entry name" value="DgoD-like"/>
</dbReference>
<keyword evidence="2 5" id="KW-0479">Metal-binding</keyword>
<dbReference type="InterPro" id="IPR034603">
    <property type="entry name" value="Dipeptide_epimerase"/>
</dbReference>
<comment type="cofactor">
    <cofactor evidence="5">
        <name>Mg(2+)</name>
        <dbReference type="ChEBI" id="CHEBI:18420"/>
    </cofactor>
    <text evidence="5">Binds 1 Mg(2+) ion per subunit.</text>
</comment>
<dbReference type="RefSeq" id="WP_311363241.1">
    <property type="nucleotide sequence ID" value="NZ_JAVRIC010000001.1"/>
</dbReference>
<reference evidence="7 8" key="1">
    <citation type="submission" date="2023-09" db="EMBL/GenBank/DDBJ databases">
        <authorList>
            <person name="Rey-Velasco X."/>
        </authorList>
    </citation>
    <scope>NUCLEOTIDE SEQUENCE [LARGE SCALE GENOMIC DNA]</scope>
    <source>
        <strain evidence="7 8">W345</strain>
    </source>
</reference>
<comment type="caution">
    <text evidence="7">The sequence shown here is derived from an EMBL/GenBank/DDBJ whole genome shotgun (WGS) entry which is preliminary data.</text>
</comment>
<keyword evidence="4 5" id="KW-0413">Isomerase</keyword>
<accession>A0ABU2WEW3</accession>
<keyword evidence="3 5" id="KW-0460">Magnesium</keyword>
<evidence type="ECO:0000256" key="3">
    <source>
        <dbReference type="ARBA" id="ARBA00022842"/>
    </source>
</evidence>
<dbReference type="Pfam" id="PF13378">
    <property type="entry name" value="MR_MLE_C"/>
    <property type="match status" value="1"/>
</dbReference>
<dbReference type="EC" id="5.1.1.-" evidence="5"/>
<dbReference type="EMBL" id="JAVRIC010000001">
    <property type="protein sequence ID" value="MDT0495849.1"/>
    <property type="molecule type" value="Genomic_DNA"/>
</dbReference>
<dbReference type="CDD" id="cd03319">
    <property type="entry name" value="L-Ala-DL-Glu_epimerase"/>
    <property type="match status" value="1"/>
</dbReference>
<organism evidence="7 8">
    <name type="scientific">Banduia mediterranea</name>
    <dbReference type="NCBI Taxonomy" id="3075609"/>
    <lineage>
        <taxon>Bacteria</taxon>
        <taxon>Pseudomonadati</taxon>
        <taxon>Pseudomonadota</taxon>
        <taxon>Gammaproteobacteria</taxon>
        <taxon>Nevskiales</taxon>
        <taxon>Algiphilaceae</taxon>
        <taxon>Banduia</taxon>
    </lineage>
</organism>
<dbReference type="InterPro" id="IPR013342">
    <property type="entry name" value="Mandelate_racemase_C"/>
</dbReference>
<dbReference type="PANTHER" id="PTHR48080:SF3">
    <property type="entry name" value="ENOLASE SUPERFAMILY MEMBER DDB_G0284701"/>
    <property type="match status" value="1"/>
</dbReference>
<dbReference type="PROSITE" id="PS00909">
    <property type="entry name" value="MR_MLE_2"/>
    <property type="match status" value="1"/>
</dbReference>
<evidence type="ECO:0000313" key="8">
    <source>
        <dbReference type="Proteomes" id="UP001254608"/>
    </source>
</evidence>
<dbReference type="InterPro" id="IPR036849">
    <property type="entry name" value="Enolase-like_C_sf"/>
</dbReference>
<dbReference type="InterPro" id="IPR029017">
    <property type="entry name" value="Enolase-like_N"/>
</dbReference>
<evidence type="ECO:0000259" key="6">
    <source>
        <dbReference type="SMART" id="SM00922"/>
    </source>
</evidence>
<name>A0ABU2WEW3_9GAMM</name>
<sequence>MLRELKVSVESWPLLVPFRISRGVKTAAEVVVVEIVEAGVRARGEAVPYSRYGETTRTVVETIQRMAGAIAAGASRAELEELMPPGAARCAVDCALWDLSARISGVSVTAQLGQPSLPPLQSALTVSLDTPQAMSEAAAKLDDGGLIKIKVDASRPEAQVRAVREVLPEARLIVDPNESWNLELLKSLAPTLQALRVDLLEQPLPADADEGLEGLNLSVPVCADESCHVSEDLPRLRSRYQAVNIKLEKTGGLTEALKLLESAQAAGFTIMSGCMVSTSLDIVPAFHIARHADFVDLDGPILLARDRPGGVSFKGGQLLPPDPGFWGEAA</sequence>
<evidence type="ECO:0000313" key="7">
    <source>
        <dbReference type="EMBL" id="MDT0495849.1"/>
    </source>
</evidence>
<dbReference type="SFLD" id="SFLDF00010">
    <property type="entry name" value="dipeptide_epimerase"/>
    <property type="match status" value="1"/>
</dbReference>
<dbReference type="NCBIfam" id="NF042940">
    <property type="entry name" value="racemase_DgcA"/>
    <property type="match status" value="1"/>
</dbReference>
<dbReference type="SFLD" id="SFLDS00001">
    <property type="entry name" value="Enolase"/>
    <property type="match status" value="1"/>
</dbReference>
<evidence type="ECO:0000256" key="1">
    <source>
        <dbReference type="ARBA" id="ARBA00008031"/>
    </source>
</evidence>
<evidence type="ECO:0000256" key="5">
    <source>
        <dbReference type="RuleBase" id="RU366006"/>
    </source>
</evidence>
<dbReference type="SUPFAM" id="SSF54826">
    <property type="entry name" value="Enolase N-terminal domain-like"/>
    <property type="match status" value="1"/>
</dbReference>
<dbReference type="Proteomes" id="UP001254608">
    <property type="component" value="Unassembled WGS sequence"/>
</dbReference>
<comment type="similarity">
    <text evidence="1 5">Belongs to the mandelate racemase/muconate lactonizing enzyme family.</text>
</comment>
<protein>
    <recommendedName>
        <fullName evidence="5">Dipeptide epimerase</fullName>
        <ecNumber evidence="5">5.1.1.-</ecNumber>
    </recommendedName>
</protein>
<dbReference type="Gene3D" id="3.20.20.120">
    <property type="entry name" value="Enolase-like C-terminal domain"/>
    <property type="match status" value="1"/>
</dbReference>
<dbReference type="SFLD" id="SFLDG00180">
    <property type="entry name" value="muconate_cycloisomerase"/>
    <property type="match status" value="1"/>
</dbReference>
<dbReference type="PANTHER" id="PTHR48080">
    <property type="entry name" value="D-GALACTONATE DEHYDRATASE-RELATED"/>
    <property type="match status" value="1"/>
</dbReference>
<gene>
    <name evidence="7" type="primary">dgcA</name>
    <name evidence="7" type="ORF">RM530_00505</name>
</gene>
<proteinExistence type="inferred from homology"/>
<dbReference type="Pfam" id="PF02746">
    <property type="entry name" value="MR_MLE_N"/>
    <property type="match status" value="1"/>
</dbReference>
<dbReference type="InterPro" id="IPR013341">
    <property type="entry name" value="Mandelate_racemase_N_dom"/>
</dbReference>
<dbReference type="SMART" id="SM00922">
    <property type="entry name" value="MR_MLE"/>
    <property type="match status" value="1"/>
</dbReference>
<evidence type="ECO:0000256" key="2">
    <source>
        <dbReference type="ARBA" id="ARBA00022723"/>
    </source>
</evidence>
<feature type="domain" description="Mandelate racemase/muconate lactonizing enzyme C-terminal" evidence="6">
    <location>
        <begin position="131"/>
        <end position="222"/>
    </location>
</feature>
<dbReference type="InterPro" id="IPR029065">
    <property type="entry name" value="Enolase_C-like"/>
</dbReference>
<evidence type="ECO:0000256" key="4">
    <source>
        <dbReference type="ARBA" id="ARBA00023235"/>
    </source>
</evidence>
<dbReference type="InterPro" id="IPR018110">
    <property type="entry name" value="Mandel_Rmase/mucon_lact_enz_CS"/>
</dbReference>
<dbReference type="Gene3D" id="3.30.390.10">
    <property type="entry name" value="Enolase-like, N-terminal domain"/>
    <property type="match status" value="1"/>
</dbReference>